<dbReference type="GO" id="GO:0004803">
    <property type="term" value="F:transposase activity"/>
    <property type="evidence" value="ECO:0007669"/>
    <property type="project" value="InterPro"/>
</dbReference>
<dbReference type="AlphaFoldDB" id="A0A5E4GB09"/>
<gene>
    <name evidence="6" type="ORF">ALMOND_2B014060</name>
</gene>
<proteinExistence type="predicted"/>
<evidence type="ECO:0000259" key="5">
    <source>
        <dbReference type="Pfam" id="PF10551"/>
    </source>
</evidence>
<evidence type="ECO:0000256" key="4">
    <source>
        <dbReference type="SAM" id="MobiDB-lite"/>
    </source>
</evidence>
<sequence length="425" mass="49735">VELDSEEYDSDNVQPKYDSDDDTPMTDRWLEFNPATDMADPEFEVEMKFSDCKVFRAAVREQFIKRNRDVFVRNCPWEIYASKMQHERTLQVKKYEGEHTCGIVWENPTVKSSWLSAKYMETLKSNPISRQQVYRAKERALRQIYGIYTEQYSRIWDYCEELRKTKPGTTTKVQLFQRLYVCLGACKAGFIAGCKPIIGLDGCFLKGVYGGQFLAAVGIDANNETWVIAYAVVESECKESWVWFLDLLVKDVEIVNQFGYTFILDKQKGLLPAFEQVVPNSEHRFCARHLFTNFRLQFKGKALSNKFWGAAKATIVPQFARQMEELKNLNMDVYAWLTELGKPPRHWSRSHFSNHVKYVMLLNNMCESFNQFILACRDKPILTMLEIVRCTLMRRIQGRMDKMKNWTKEICPKIFKKVEINKAKA</sequence>
<feature type="non-terminal residue" evidence="6">
    <location>
        <position position="1"/>
    </location>
</feature>
<dbReference type="EMBL" id="CABIKO010000479">
    <property type="protein sequence ID" value="VVA36802.1"/>
    <property type="molecule type" value="Genomic_DNA"/>
</dbReference>
<dbReference type="InterPro" id="IPR001207">
    <property type="entry name" value="Transposase_mutator"/>
</dbReference>
<reference evidence="7" key="1">
    <citation type="journal article" date="2020" name="Plant J.">
        <title>Transposons played a major role in the diversification between the closely related almond and peach genomes: results from the almond genome sequence.</title>
        <authorList>
            <person name="Alioto T."/>
            <person name="Alexiou K.G."/>
            <person name="Bardil A."/>
            <person name="Barteri F."/>
            <person name="Castanera R."/>
            <person name="Cruz F."/>
            <person name="Dhingra A."/>
            <person name="Duval H."/>
            <person name="Fernandez I Marti A."/>
            <person name="Frias L."/>
            <person name="Galan B."/>
            <person name="Garcia J.L."/>
            <person name="Howad W."/>
            <person name="Gomez-Garrido J."/>
            <person name="Gut M."/>
            <person name="Julca I."/>
            <person name="Morata J."/>
            <person name="Puigdomenech P."/>
            <person name="Ribeca P."/>
            <person name="Rubio Cabetas M.J."/>
            <person name="Vlasova A."/>
            <person name="Wirthensohn M."/>
            <person name="Garcia-Mas J."/>
            <person name="Gabaldon T."/>
            <person name="Casacuberta J.M."/>
            <person name="Arus P."/>
        </authorList>
    </citation>
    <scope>NUCLEOTIDE SEQUENCE [LARGE SCALE GENOMIC DNA]</scope>
    <source>
        <strain evidence="7">cv. Texas</strain>
    </source>
</reference>
<dbReference type="PROSITE" id="PS01007">
    <property type="entry name" value="TRANSPOSASE_MUTATOR"/>
    <property type="match status" value="1"/>
</dbReference>
<dbReference type="PANTHER" id="PTHR31973">
    <property type="entry name" value="POLYPROTEIN, PUTATIVE-RELATED"/>
    <property type="match status" value="1"/>
</dbReference>
<feature type="compositionally biased region" description="Acidic residues" evidence="4">
    <location>
        <begin position="1"/>
        <end position="10"/>
    </location>
</feature>
<evidence type="ECO:0000256" key="3">
    <source>
        <dbReference type="ARBA" id="ARBA00023172"/>
    </source>
</evidence>
<evidence type="ECO:0000313" key="6">
    <source>
        <dbReference type="EMBL" id="VVA36802.1"/>
    </source>
</evidence>
<evidence type="ECO:0000256" key="1">
    <source>
        <dbReference type="ARBA" id="ARBA00022578"/>
    </source>
</evidence>
<evidence type="ECO:0000313" key="7">
    <source>
        <dbReference type="Proteomes" id="UP000327085"/>
    </source>
</evidence>
<dbReference type="Proteomes" id="UP000327085">
    <property type="component" value="Chromosome 1"/>
</dbReference>
<keyword evidence="1" id="KW-0815">Transposition</keyword>
<accession>A0A5E4GB09</accession>
<feature type="domain" description="MULE transposase" evidence="5">
    <location>
        <begin position="198"/>
        <end position="293"/>
    </location>
</feature>
<feature type="non-terminal residue" evidence="6">
    <location>
        <position position="425"/>
    </location>
</feature>
<dbReference type="InterPro" id="IPR018289">
    <property type="entry name" value="MULE_transposase_dom"/>
</dbReference>
<name>A0A5E4GB09_PRUDU</name>
<evidence type="ECO:0000256" key="2">
    <source>
        <dbReference type="ARBA" id="ARBA00023125"/>
    </source>
</evidence>
<feature type="region of interest" description="Disordered" evidence="4">
    <location>
        <begin position="1"/>
        <end position="26"/>
    </location>
</feature>
<organism evidence="6 7">
    <name type="scientific">Prunus dulcis</name>
    <name type="common">Almond</name>
    <name type="synonym">Amygdalus dulcis</name>
    <dbReference type="NCBI Taxonomy" id="3755"/>
    <lineage>
        <taxon>Eukaryota</taxon>
        <taxon>Viridiplantae</taxon>
        <taxon>Streptophyta</taxon>
        <taxon>Embryophyta</taxon>
        <taxon>Tracheophyta</taxon>
        <taxon>Spermatophyta</taxon>
        <taxon>Magnoliopsida</taxon>
        <taxon>eudicotyledons</taxon>
        <taxon>Gunneridae</taxon>
        <taxon>Pentapetalae</taxon>
        <taxon>rosids</taxon>
        <taxon>fabids</taxon>
        <taxon>Rosales</taxon>
        <taxon>Rosaceae</taxon>
        <taxon>Amygdaloideae</taxon>
        <taxon>Amygdaleae</taxon>
        <taxon>Prunus</taxon>
    </lineage>
</organism>
<protein>
    <submittedName>
        <fullName evidence="6">PREDICTED: transposon</fullName>
    </submittedName>
</protein>
<dbReference type="Gramene" id="VVA36802">
    <property type="protein sequence ID" value="VVA36802"/>
    <property type="gene ID" value="Prudul26B014060"/>
</dbReference>
<dbReference type="OMA" id="AICTINC"/>
<dbReference type="InParanoid" id="A0A5E4GB09"/>
<dbReference type="GO" id="GO:0003677">
    <property type="term" value="F:DNA binding"/>
    <property type="evidence" value="ECO:0007669"/>
    <property type="project" value="UniProtKB-KW"/>
</dbReference>
<dbReference type="Pfam" id="PF10551">
    <property type="entry name" value="MULE"/>
    <property type="match status" value="1"/>
</dbReference>
<keyword evidence="3" id="KW-0233">DNA recombination</keyword>
<dbReference type="PANTHER" id="PTHR31973:SF187">
    <property type="entry name" value="MUTATOR TRANSPOSASE MUDRA PROTEIN"/>
    <property type="match status" value="1"/>
</dbReference>
<dbReference type="GO" id="GO:0006313">
    <property type="term" value="P:DNA transposition"/>
    <property type="evidence" value="ECO:0007669"/>
    <property type="project" value="InterPro"/>
</dbReference>
<keyword evidence="2" id="KW-0238">DNA-binding</keyword>